<organism evidence="12 13">
    <name type="scientific">Acidiluteibacter ferrifornacis</name>
    <dbReference type="NCBI Taxonomy" id="2692424"/>
    <lineage>
        <taxon>Bacteria</taxon>
        <taxon>Pseudomonadati</taxon>
        <taxon>Bacteroidota</taxon>
        <taxon>Flavobacteriia</taxon>
        <taxon>Flavobacteriales</taxon>
        <taxon>Cryomorphaceae</taxon>
        <taxon>Acidiluteibacter</taxon>
    </lineage>
</organism>
<dbReference type="PROSITE" id="PS51007">
    <property type="entry name" value="CYTC"/>
    <property type="match status" value="2"/>
</dbReference>
<proteinExistence type="predicted"/>
<dbReference type="InterPro" id="IPR026259">
    <property type="entry name" value="MauG/Cytc_peroxidase"/>
</dbReference>
<dbReference type="InterPro" id="IPR036909">
    <property type="entry name" value="Cyt_c-like_dom_sf"/>
</dbReference>
<feature type="binding site" description="covalent" evidence="8">
    <location>
        <position position="243"/>
    </location>
    <ligand>
        <name>heme c</name>
        <dbReference type="ChEBI" id="CHEBI:61717"/>
        <label>2</label>
    </ligand>
</feature>
<keyword evidence="12" id="KW-0575">Peroxidase</keyword>
<dbReference type="Gene3D" id="1.10.760.10">
    <property type="entry name" value="Cytochrome c-like domain"/>
    <property type="match status" value="2"/>
</dbReference>
<comment type="subcellular location">
    <subcellularLocation>
        <location evidence="1">Periplasm</location>
    </subcellularLocation>
</comment>
<dbReference type="InterPro" id="IPR009056">
    <property type="entry name" value="Cyt_c-like_dom"/>
</dbReference>
<keyword evidence="2 8" id="KW-0349">Heme</keyword>
<keyword evidence="13" id="KW-1185">Reference proteome</keyword>
<evidence type="ECO:0000256" key="3">
    <source>
        <dbReference type="ARBA" id="ARBA00022723"/>
    </source>
</evidence>
<feature type="binding site" description="axial binding residue" evidence="9">
    <location>
        <position position="244"/>
    </location>
    <ligand>
        <name>heme c</name>
        <dbReference type="ChEBI" id="CHEBI:61717"/>
        <label>2</label>
    </ligand>
    <ligandPart>
        <name>Fe</name>
        <dbReference type="ChEBI" id="CHEBI:18248"/>
    </ligandPart>
</feature>
<dbReference type="GO" id="GO:0046872">
    <property type="term" value="F:metal ion binding"/>
    <property type="evidence" value="ECO:0007669"/>
    <property type="project" value="UniProtKB-KW"/>
</dbReference>
<evidence type="ECO:0000256" key="6">
    <source>
        <dbReference type="ARBA" id="ARBA00023002"/>
    </source>
</evidence>
<keyword evidence="5" id="KW-0574">Periplasm</keyword>
<keyword evidence="3 9" id="KW-0479">Metal-binding</keyword>
<feature type="binding site" description="covalent" evidence="8">
    <location>
        <position position="88"/>
    </location>
    <ligand>
        <name>heme c</name>
        <dbReference type="ChEBI" id="CHEBI:61717"/>
        <label>1</label>
    </ligand>
</feature>
<feature type="binding site" description="axial binding residue" evidence="9">
    <location>
        <position position="89"/>
    </location>
    <ligand>
        <name>heme c</name>
        <dbReference type="ChEBI" id="CHEBI:61717"/>
        <label>1</label>
    </ligand>
    <ligandPart>
        <name>Fe</name>
        <dbReference type="ChEBI" id="CHEBI:18248"/>
    </ligandPart>
</feature>
<dbReference type="Pfam" id="PF03150">
    <property type="entry name" value="CCP_MauG"/>
    <property type="match status" value="1"/>
</dbReference>
<dbReference type="InterPro" id="IPR051395">
    <property type="entry name" value="Cytochrome_c_Peroxidase/MauG"/>
</dbReference>
<dbReference type="PANTHER" id="PTHR30600:SF10">
    <property type="entry name" value="BLL6722 PROTEIN"/>
    <property type="match status" value="1"/>
</dbReference>
<dbReference type="SUPFAM" id="SSF46626">
    <property type="entry name" value="Cytochrome c"/>
    <property type="match status" value="2"/>
</dbReference>
<reference evidence="12 13" key="1">
    <citation type="submission" date="2019-12" db="EMBL/GenBank/DDBJ databases">
        <authorList>
            <person name="Zhao J."/>
        </authorList>
    </citation>
    <scope>NUCLEOTIDE SEQUENCE [LARGE SCALE GENOMIC DNA]</scope>
    <source>
        <strain evidence="12 13">S-15</strain>
    </source>
</reference>
<evidence type="ECO:0000313" key="13">
    <source>
        <dbReference type="Proteomes" id="UP000470771"/>
    </source>
</evidence>
<feature type="chain" id="PRO_5026975493" evidence="10">
    <location>
        <begin position="26"/>
        <end position="368"/>
    </location>
</feature>
<feature type="domain" description="Cytochrome c" evidence="11">
    <location>
        <begin position="215"/>
        <end position="354"/>
    </location>
</feature>
<dbReference type="GO" id="GO:0042597">
    <property type="term" value="C:periplasmic space"/>
    <property type="evidence" value="ECO:0007669"/>
    <property type="project" value="UniProtKB-SubCell"/>
</dbReference>
<dbReference type="PANTHER" id="PTHR30600">
    <property type="entry name" value="CYTOCHROME C PEROXIDASE-RELATED"/>
    <property type="match status" value="1"/>
</dbReference>
<gene>
    <name evidence="12" type="ORF">GQN54_10030</name>
</gene>
<dbReference type="GO" id="GO:0009055">
    <property type="term" value="F:electron transfer activity"/>
    <property type="evidence" value="ECO:0007669"/>
    <property type="project" value="InterPro"/>
</dbReference>
<feature type="domain" description="Cytochrome c" evidence="11">
    <location>
        <begin position="63"/>
        <end position="165"/>
    </location>
</feature>
<evidence type="ECO:0000256" key="4">
    <source>
        <dbReference type="ARBA" id="ARBA00022729"/>
    </source>
</evidence>
<dbReference type="PIRSF" id="PIRSF000294">
    <property type="entry name" value="Cytochrome-c_peroxidase"/>
    <property type="match status" value="1"/>
</dbReference>
<evidence type="ECO:0000259" key="11">
    <source>
        <dbReference type="PROSITE" id="PS51007"/>
    </source>
</evidence>
<evidence type="ECO:0000256" key="2">
    <source>
        <dbReference type="ARBA" id="ARBA00022617"/>
    </source>
</evidence>
<evidence type="ECO:0000256" key="5">
    <source>
        <dbReference type="ARBA" id="ARBA00022764"/>
    </source>
</evidence>
<dbReference type="AlphaFoldDB" id="A0A6N9NPW9"/>
<evidence type="ECO:0000313" key="12">
    <source>
        <dbReference type="EMBL" id="NBG66455.1"/>
    </source>
</evidence>
<comment type="cofactor">
    <cofactor evidence="8">
        <name>heme</name>
        <dbReference type="ChEBI" id="CHEBI:30413"/>
    </cofactor>
    <text evidence="8">Binds 2 heme groups.</text>
</comment>
<accession>A0A6N9NPW9</accession>
<dbReference type="PROSITE" id="PS51257">
    <property type="entry name" value="PROKAR_LIPOPROTEIN"/>
    <property type="match status" value="1"/>
</dbReference>
<keyword evidence="4 10" id="KW-0732">Signal</keyword>
<name>A0A6N9NPW9_9FLAO</name>
<comment type="caution">
    <text evidence="12">The sequence shown here is derived from an EMBL/GenBank/DDBJ whole genome shotgun (WGS) entry which is preliminary data.</text>
</comment>
<dbReference type="InterPro" id="IPR004852">
    <property type="entry name" value="Di-haem_cyt_c_peroxidsae"/>
</dbReference>
<feature type="binding site" description="covalent" evidence="8">
    <location>
        <position position="85"/>
    </location>
    <ligand>
        <name>heme c</name>
        <dbReference type="ChEBI" id="CHEBI:61717"/>
        <label>1</label>
    </ligand>
</feature>
<dbReference type="Proteomes" id="UP000470771">
    <property type="component" value="Unassembled WGS sequence"/>
</dbReference>
<evidence type="ECO:0000256" key="8">
    <source>
        <dbReference type="PIRSR" id="PIRSR000294-1"/>
    </source>
</evidence>
<evidence type="ECO:0000256" key="1">
    <source>
        <dbReference type="ARBA" id="ARBA00004418"/>
    </source>
</evidence>
<evidence type="ECO:0000256" key="10">
    <source>
        <dbReference type="SAM" id="SignalP"/>
    </source>
</evidence>
<feature type="signal peptide" evidence="10">
    <location>
        <begin position="1"/>
        <end position="25"/>
    </location>
</feature>
<dbReference type="GO" id="GO:0020037">
    <property type="term" value="F:heme binding"/>
    <property type="evidence" value="ECO:0007669"/>
    <property type="project" value="InterPro"/>
</dbReference>
<keyword evidence="6" id="KW-0560">Oxidoreductase</keyword>
<evidence type="ECO:0000256" key="9">
    <source>
        <dbReference type="PIRSR" id="PIRSR000294-2"/>
    </source>
</evidence>
<evidence type="ECO:0000256" key="7">
    <source>
        <dbReference type="ARBA" id="ARBA00023004"/>
    </source>
</evidence>
<dbReference type="EMBL" id="WWNE01000007">
    <property type="protein sequence ID" value="NBG66455.1"/>
    <property type="molecule type" value="Genomic_DNA"/>
</dbReference>
<feature type="binding site" description="covalent" evidence="8">
    <location>
        <position position="240"/>
    </location>
    <ligand>
        <name>heme c</name>
        <dbReference type="ChEBI" id="CHEBI:61717"/>
        <label>2</label>
    </ligand>
</feature>
<keyword evidence="7 9" id="KW-0408">Iron</keyword>
<sequence length="368" mass="41729">MEKSNLTKGLLFLCFVLFFFQSCQNDNDEIGNETLLYDGTPYQIKTGSLEQPAISGDNKLTVQGVKLGRMLFYEKKLSATQTQSCASCHRQEHAFTDTARFSEGVRGLQGKRNAMAIFNMAWNTNEFFWDGRAHLLRHQSLMPIQDPLEMDESLANVVNKLKGEKSYRDQFFRAFGTEEITPQRISLALEQFMNSIVSVNSKYDRFENGTAILDSLEERGRYLFFAEFNPSFPSLSGADCAHCHSTKNFENDKYLNNGLDSDADMADDGRMKVTNDPNDKGKFKITSLRNIELTAPYMHDGRFKTLEEVVEHYNSGLKNSSTLDPTLIYPLNNGGLQLSSDDKKALIAFLKTLTDDDLMTNLEYSNPF</sequence>
<dbReference type="GO" id="GO:0004130">
    <property type="term" value="F:cytochrome-c peroxidase activity"/>
    <property type="evidence" value="ECO:0007669"/>
    <property type="project" value="TreeGrafter"/>
</dbReference>
<protein>
    <submittedName>
        <fullName evidence="12">Cytochrome-c peroxidase</fullName>
    </submittedName>
</protein>
<dbReference type="RefSeq" id="WP_160633404.1">
    <property type="nucleotide sequence ID" value="NZ_WWNE01000007.1"/>
</dbReference>
<comment type="PTM">
    <text evidence="8">Binds 2 heme groups per subunit.</text>
</comment>